<name>A0A7S1R1W1_ALECA</name>
<proteinExistence type="inferred from homology"/>
<gene>
    <name evidence="6" type="ORF">ACAT0790_LOCUS33424</name>
</gene>
<dbReference type="InterPro" id="IPR051515">
    <property type="entry name" value="IRG"/>
</dbReference>
<dbReference type="EMBL" id="HBGE01055457">
    <property type="protein sequence ID" value="CAD9154451.1"/>
    <property type="molecule type" value="Transcribed_RNA"/>
</dbReference>
<dbReference type="PROSITE" id="PS51716">
    <property type="entry name" value="G_IRG"/>
    <property type="match status" value="1"/>
</dbReference>
<dbReference type="PANTHER" id="PTHR32341:SF10">
    <property type="entry name" value="INTERFERON-INDUCIBLE GTPASE 5"/>
    <property type="match status" value="1"/>
</dbReference>
<feature type="domain" description="IRG-type G" evidence="5">
    <location>
        <begin position="1"/>
        <end position="177"/>
    </location>
</feature>
<dbReference type="GO" id="GO:0016787">
    <property type="term" value="F:hydrolase activity"/>
    <property type="evidence" value="ECO:0007669"/>
    <property type="project" value="UniProtKB-KW"/>
</dbReference>
<dbReference type="PANTHER" id="PTHR32341">
    <property type="entry name" value="INTERFERON-INDUCIBLE GTPASE"/>
    <property type="match status" value="1"/>
</dbReference>
<dbReference type="SUPFAM" id="SSF52540">
    <property type="entry name" value="P-loop containing nucleoside triphosphate hydrolases"/>
    <property type="match status" value="1"/>
</dbReference>
<keyword evidence="2" id="KW-0547">Nucleotide-binding</keyword>
<evidence type="ECO:0000256" key="4">
    <source>
        <dbReference type="ARBA" id="ARBA00023134"/>
    </source>
</evidence>
<dbReference type="InterPro" id="IPR027417">
    <property type="entry name" value="P-loop_NTPase"/>
</dbReference>
<evidence type="ECO:0000256" key="1">
    <source>
        <dbReference type="ARBA" id="ARBA00005429"/>
    </source>
</evidence>
<dbReference type="AlphaFoldDB" id="A0A7S1R1W1"/>
<dbReference type="Gene3D" id="3.40.50.300">
    <property type="entry name" value="P-loop containing nucleotide triphosphate hydrolases"/>
    <property type="match status" value="1"/>
</dbReference>
<reference evidence="6" key="1">
    <citation type="submission" date="2021-01" db="EMBL/GenBank/DDBJ databases">
        <authorList>
            <person name="Corre E."/>
            <person name="Pelletier E."/>
            <person name="Niang G."/>
            <person name="Scheremetjew M."/>
            <person name="Finn R."/>
            <person name="Kale V."/>
            <person name="Holt S."/>
            <person name="Cochrane G."/>
            <person name="Meng A."/>
            <person name="Brown T."/>
            <person name="Cohen L."/>
        </authorList>
    </citation>
    <scope>NUCLEOTIDE SEQUENCE</scope>
    <source>
        <strain evidence="6">OF101</strain>
    </source>
</reference>
<keyword evidence="3" id="KW-0378">Hydrolase</keyword>
<sequence length="185" mass="21327">MGDNAAEIVALKGRSSWDVRLGDGRVVTVDRSMLKGVSSACVFWDLPGVGTPNYPQATYVREMGIRYFDVVVLLTSTRFTEAELMLVKELRSWQVPFFLVRNKTDVDVQAEIEAEEDEEGTDLSKERREEVESETLQTIRDYFKAEFGLDRVYCISSRIRLADRFDFRMLERDLEEGMSQEDLCK</sequence>
<organism evidence="6">
    <name type="scientific">Alexandrium catenella</name>
    <name type="common">Red tide dinoflagellate</name>
    <name type="synonym">Gonyaulax catenella</name>
    <dbReference type="NCBI Taxonomy" id="2925"/>
    <lineage>
        <taxon>Eukaryota</taxon>
        <taxon>Sar</taxon>
        <taxon>Alveolata</taxon>
        <taxon>Dinophyceae</taxon>
        <taxon>Gonyaulacales</taxon>
        <taxon>Pyrocystaceae</taxon>
        <taxon>Alexandrium</taxon>
    </lineage>
</organism>
<accession>A0A7S1R1W1</accession>
<protein>
    <recommendedName>
        <fullName evidence="5">IRG-type G domain-containing protein</fullName>
    </recommendedName>
</protein>
<evidence type="ECO:0000256" key="2">
    <source>
        <dbReference type="ARBA" id="ARBA00022741"/>
    </source>
</evidence>
<evidence type="ECO:0000313" key="6">
    <source>
        <dbReference type="EMBL" id="CAD9154451.1"/>
    </source>
</evidence>
<evidence type="ECO:0000256" key="3">
    <source>
        <dbReference type="ARBA" id="ARBA00022801"/>
    </source>
</evidence>
<dbReference type="GO" id="GO:0005525">
    <property type="term" value="F:GTP binding"/>
    <property type="evidence" value="ECO:0007669"/>
    <property type="project" value="UniProtKB-KW"/>
</dbReference>
<evidence type="ECO:0000259" key="5">
    <source>
        <dbReference type="PROSITE" id="PS51716"/>
    </source>
</evidence>
<comment type="similarity">
    <text evidence="1">Belongs to the TRAFAC class dynamin-like GTPase superfamily. IRG family.</text>
</comment>
<dbReference type="Pfam" id="PF05049">
    <property type="entry name" value="IIGP"/>
    <property type="match status" value="1"/>
</dbReference>
<dbReference type="GO" id="GO:0016020">
    <property type="term" value="C:membrane"/>
    <property type="evidence" value="ECO:0007669"/>
    <property type="project" value="InterPro"/>
</dbReference>
<dbReference type="InterPro" id="IPR030385">
    <property type="entry name" value="G_IRG_dom"/>
</dbReference>
<keyword evidence="4" id="KW-0342">GTP-binding</keyword>
<dbReference type="InterPro" id="IPR007743">
    <property type="entry name" value="Immunity-related_GTPase-like"/>
</dbReference>